<name>A0AAN6QA32_9PEZI</name>
<proteinExistence type="predicted"/>
<evidence type="ECO:0000313" key="3">
    <source>
        <dbReference type="Proteomes" id="UP001305647"/>
    </source>
</evidence>
<dbReference type="EMBL" id="MU863628">
    <property type="protein sequence ID" value="KAK4103681.1"/>
    <property type="molecule type" value="Genomic_DNA"/>
</dbReference>
<dbReference type="Proteomes" id="UP001305647">
    <property type="component" value="Unassembled WGS sequence"/>
</dbReference>
<dbReference type="AlphaFoldDB" id="A0AAN6QA32"/>
<protein>
    <submittedName>
        <fullName evidence="2">Uncharacterized protein</fullName>
    </submittedName>
</protein>
<reference evidence="2" key="1">
    <citation type="journal article" date="2023" name="Mol. Phylogenet. Evol.">
        <title>Genome-scale phylogeny and comparative genomics of the fungal order Sordariales.</title>
        <authorList>
            <person name="Hensen N."/>
            <person name="Bonometti L."/>
            <person name="Westerberg I."/>
            <person name="Brannstrom I.O."/>
            <person name="Guillou S."/>
            <person name="Cros-Aarteil S."/>
            <person name="Calhoun S."/>
            <person name="Haridas S."/>
            <person name="Kuo A."/>
            <person name="Mondo S."/>
            <person name="Pangilinan J."/>
            <person name="Riley R."/>
            <person name="LaButti K."/>
            <person name="Andreopoulos B."/>
            <person name="Lipzen A."/>
            <person name="Chen C."/>
            <person name="Yan M."/>
            <person name="Daum C."/>
            <person name="Ng V."/>
            <person name="Clum A."/>
            <person name="Steindorff A."/>
            <person name="Ohm R.A."/>
            <person name="Martin F."/>
            <person name="Silar P."/>
            <person name="Natvig D.O."/>
            <person name="Lalanne C."/>
            <person name="Gautier V."/>
            <person name="Ament-Velasquez S.L."/>
            <person name="Kruys A."/>
            <person name="Hutchinson M.I."/>
            <person name="Powell A.J."/>
            <person name="Barry K."/>
            <person name="Miller A.N."/>
            <person name="Grigoriev I.V."/>
            <person name="Debuchy R."/>
            <person name="Gladieux P."/>
            <person name="Hiltunen Thoren M."/>
            <person name="Johannesson H."/>
        </authorList>
    </citation>
    <scope>NUCLEOTIDE SEQUENCE</scope>
    <source>
        <strain evidence="2">CBS 757.83</strain>
    </source>
</reference>
<organism evidence="2 3">
    <name type="scientific">Parathielavia hyrcaniae</name>
    <dbReference type="NCBI Taxonomy" id="113614"/>
    <lineage>
        <taxon>Eukaryota</taxon>
        <taxon>Fungi</taxon>
        <taxon>Dikarya</taxon>
        <taxon>Ascomycota</taxon>
        <taxon>Pezizomycotina</taxon>
        <taxon>Sordariomycetes</taxon>
        <taxon>Sordariomycetidae</taxon>
        <taxon>Sordariales</taxon>
        <taxon>Chaetomiaceae</taxon>
        <taxon>Parathielavia</taxon>
    </lineage>
</organism>
<accession>A0AAN6QA32</accession>
<evidence type="ECO:0000313" key="2">
    <source>
        <dbReference type="EMBL" id="KAK4103681.1"/>
    </source>
</evidence>
<sequence length="177" mass="19724">MPSLDSVHTVQAISMPSLDSVHTVQASHSVAQVTHLSTRHAMLHSIFSTAIFHLLTRRITFCSIPMMGCRNRIRQLHSHFKLSSDTAVETSNKNPKESGNESGKDPRKTNPVDYPVTPSTAPFLSHYVDTILSLSIPSPPFSWPLTPRRITKQKPGNNPTPPPSVKNFRARLWSSYT</sequence>
<gene>
    <name evidence="2" type="ORF">N658DRAFT_284208</name>
</gene>
<evidence type="ECO:0000256" key="1">
    <source>
        <dbReference type="SAM" id="MobiDB-lite"/>
    </source>
</evidence>
<feature type="compositionally biased region" description="Polar residues" evidence="1">
    <location>
        <begin position="84"/>
        <end position="93"/>
    </location>
</feature>
<feature type="compositionally biased region" description="Basic and acidic residues" evidence="1">
    <location>
        <begin position="94"/>
        <end position="110"/>
    </location>
</feature>
<comment type="caution">
    <text evidence="2">The sequence shown here is derived from an EMBL/GenBank/DDBJ whole genome shotgun (WGS) entry which is preliminary data.</text>
</comment>
<feature type="region of interest" description="Disordered" evidence="1">
    <location>
        <begin position="84"/>
        <end position="114"/>
    </location>
</feature>
<keyword evidence="3" id="KW-1185">Reference proteome</keyword>
<reference evidence="2" key="2">
    <citation type="submission" date="2023-05" db="EMBL/GenBank/DDBJ databases">
        <authorList>
            <consortium name="Lawrence Berkeley National Laboratory"/>
            <person name="Steindorff A."/>
            <person name="Hensen N."/>
            <person name="Bonometti L."/>
            <person name="Westerberg I."/>
            <person name="Brannstrom I.O."/>
            <person name="Guillou S."/>
            <person name="Cros-Aarteil S."/>
            <person name="Calhoun S."/>
            <person name="Haridas S."/>
            <person name="Kuo A."/>
            <person name="Mondo S."/>
            <person name="Pangilinan J."/>
            <person name="Riley R."/>
            <person name="Labutti K."/>
            <person name="Andreopoulos B."/>
            <person name="Lipzen A."/>
            <person name="Chen C."/>
            <person name="Yanf M."/>
            <person name="Daum C."/>
            <person name="Ng V."/>
            <person name="Clum A."/>
            <person name="Ohm R."/>
            <person name="Martin F."/>
            <person name="Silar P."/>
            <person name="Natvig D."/>
            <person name="Lalanne C."/>
            <person name="Gautier V."/>
            <person name="Ament-Velasquez S.L."/>
            <person name="Kruys A."/>
            <person name="Hutchinson M.I."/>
            <person name="Powell A.J."/>
            <person name="Barry K."/>
            <person name="Miller A.N."/>
            <person name="Grigoriev I.V."/>
            <person name="Debuchy R."/>
            <person name="Gladieux P."/>
            <person name="Thoren M.H."/>
            <person name="Johannesson H."/>
        </authorList>
    </citation>
    <scope>NUCLEOTIDE SEQUENCE</scope>
    <source>
        <strain evidence="2">CBS 757.83</strain>
    </source>
</reference>
<feature type="region of interest" description="Disordered" evidence="1">
    <location>
        <begin position="145"/>
        <end position="177"/>
    </location>
</feature>